<feature type="non-terminal residue" evidence="2">
    <location>
        <position position="1"/>
    </location>
</feature>
<dbReference type="InterPro" id="IPR057670">
    <property type="entry name" value="SH3_retrovirus"/>
</dbReference>
<reference evidence="2" key="1">
    <citation type="submission" date="2018-05" db="EMBL/GenBank/DDBJ databases">
        <title>Draft genome of Mucuna pruriens seed.</title>
        <authorList>
            <person name="Nnadi N.E."/>
            <person name="Vos R."/>
            <person name="Hasami M.H."/>
            <person name="Devisetty U.K."/>
            <person name="Aguiy J.C."/>
        </authorList>
    </citation>
    <scope>NUCLEOTIDE SEQUENCE [LARGE SCALE GENOMIC DNA]</scope>
    <source>
        <strain evidence="2">JCA_2017</strain>
    </source>
</reference>
<dbReference type="InterPro" id="IPR001584">
    <property type="entry name" value="Integrase_cat-core"/>
</dbReference>
<dbReference type="PANTHER" id="PTHR42648">
    <property type="entry name" value="TRANSPOSASE, PUTATIVE-RELATED"/>
    <property type="match status" value="1"/>
</dbReference>
<gene>
    <name evidence="2" type="ORF">CR513_22319</name>
</gene>
<sequence length="241" mass="28508">MFKVKMTSKSFSFDPMKEGHIAFPTTTNSIDLWHKRLAYQFGKQIRKSFLESSWRASQKLQLIHIDLARPQRTSSLNMTHVENQSNSRIQILRLDNRKEYVDNQFQQFCVEAGTKHQLIAPYTPQQNGVNERKNRSIIEMARCMLHQKELPKKLYVEASNMIFNMSFAKSNSFQGLVWFCLYYSHVPQVKHDKLDKRVELGVFVGYNTVSRAYRIFQSQIKNFLISRDVHFMEDENWSLKI</sequence>
<accession>A0A371GXC1</accession>
<feature type="domain" description="Integrase catalytic" evidence="1">
    <location>
        <begin position="20"/>
        <end position="195"/>
    </location>
</feature>
<dbReference type="OrthoDB" id="1433968at2759"/>
<keyword evidence="3" id="KW-1185">Reference proteome</keyword>
<dbReference type="InterPro" id="IPR039537">
    <property type="entry name" value="Retrotran_Ty1/copia-like"/>
</dbReference>
<dbReference type="InterPro" id="IPR012337">
    <property type="entry name" value="RNaseH-like_sf"/>
</dbReference>
<organism evidence="2 3">
    <name type="scientific">Mucuna pruriens</name>
    <name type="common">Velvet bean</name>
    <name type="synonym">Dolichos pruriens</name>
    <dbReference type="NCBI Taxonomy" id="157652"/>
    <lineage>
        <taxon>Eukaryota</taxon>
        <taxon>Viridiplantae</taxon>
        <taxon>Streptophyta</taxon>
        <taxon>Embryophyta</taxon>
        <taxon>Tracheophyta</taxon>
        <taxon>Spermatophyta</taxon>
        <taxon>Magnoliopsida</taxon>
        <taxon>eudicotyledons</taxon>
        <taxon>Gunneridae</taxon>
        <taxon>Pentapetalae</taxon>
        <taxon>rosids</taxon>
        <taxon>fabids</taxon>
        <taxon>Fabales</taxon>
        <taxon>Fabaceae</taxon>
        <taxon>Papilionoideae</taxon>
        <taxon>50 kb inversion clade</taxon>
        <taxon>NPAAA clade</taxon>
        <taxon>indigoferoid/millettioid clade</taxon>
        <taxon>Phaseoleae</taxon>
        <taxon>Mucuna</taxon>
    </lineage>
</organism>
<protein>
    <recommendedName>
        <fullName evidence="1">Integrase catalytic domain-containing protein</fullName>
    </recommendedName>
</protein>
<dbReference type="AlphaFoldDB" id="A0A371GXC1"/>
<dbReference type="SUPFAM" id="SSF53098">
    <property type="entry name" value="Ribonuclease H-like"/>
    <property type="match status" value="1"/>
</dbReference>
<proteinExistence type="predicted"/>
<dbReference type="GO" id="GO:0003676">
    <property type="term" value="F:nucleic acid binding"/>
    <property type="evidence" value="ECO:0007669"/>
    <property type="project" value="InterPro"/>
</dbReference>
<dbReference type="PROSITE" id="PS50994">
    <property type="entry name" value="INTEGRASE"/>
    <property type="match status" value="1"/>
</dbReference>
<name>A0A371GXC1_MUCPR</name>
<comment type="caution">
    <text evidence="2">The sequence shown here is derived from an EMBL/GenBank/DDBJ whole genome shotgun (WGS) entry which is preliminary data.</text>
</comment>
<dbReference type="Gene3D" id="3.30.420.10">
    <property type="entry name" value="Ribonuclease H-like superfamily/Ribonuclease H"/>
    <property type="match status" value="1"/>
</dbReference>
<evidence type="ECO:0000313" key="3">
    <source>
        <dbReference type="Proteomes" id="UP000257109"/>
    </source>
</evidence>
<dbReference type="GO" id="GO:0015074">
    <property type="term" value="P:DNA integration"/>
    <property type="evidence" value="ECO:0007669"/>
    <property type="project" value="InterPro"/>
</dbReference>
<evidence type="ECO:0000313" key="2">
    <source>
        <dbReference type="EMBL" id="RDX95194.1"/>
    </source>
</evidence>
<dbReference type="EMBL" id="QJKJ01004185">
    <property type="protein sequence ID" value="RDX95194.1"/>
    <property type="molecule type" value="Genomic_DNA"/>
</dbReference>
<dbReference type="Proteomes" id="UP000257109">
    <property type="component" value="Unassembled WGS sequence"/>
</dbReference>
<dbReference type="Pfam" id="PF25597">
    <property type="entry name" value="SH3_retrovirus"/>
    <property type="match status" value="1"/>
</dbReference>
<dbReference type="STRING" id="157652.A0A371GXC1"/>
<dbReference type="InterPro" id="IPR036397">
    <property type="entry name" value="RNaseH_sf"/>
</dbReference>
<dbReference type="PANTHER" id="PTHR42648:SF18">
    <property type="entry name" value="RETROTRANSPOSON, UNCLASSIFIED-LIKE PROTEIN"/>
    <property type="match status" value="1"/>
</dbReference>
<evidence type="ECO:0000259" key="1">
    <source>
        <dbReference type="PROSITE" id="PS50994"/>
    </source>
</evidence>